<dbReference type="InterPro" id="IPR000878">
    <property type="entry name" value="4pyrrol_Mease"/>
</dbReference>
<dbReference type="GO" id="GO:0004164">
    <property type="term" value="F:diphthine synthase activity"/>
    <property type="evidence" value="ECO:0007669"/>
    <property type="project" value="UniProtKB-UniRule"/>
</dbReference>
<dbReference type="SUPFAM" id="SSF53790">
    <property type="entry name" value="Tetrapyrrole methylase"/>
    <property type="match status" value="1"/>
</dbReference>
<keyword evidence="5 6" id="KW-0949">S-adenosyl-L-methionine</keyword>
<dbReference type="AlphaFoldDB" id="A0AAF0FP88"/>
<evidence type="ECO:0000313" key="10">
    <source>
        <dbReference type="Proteomes" id="UP001218895"/>
    </source>
</evidence>
<evidence type="ECO:0000256" key="3">
    <source>
        <dbReference type="ARBA" id="ARBA00022603"/>
    </source>
</evidence>
<organism evidence="9 10">
    <name type="scientific">Methanomicrobium antiquum</name>
    <dbReference type="NCBI Taxonomy" id="487686"/>
    <lineage>
        <taxon>Archaea</taxon>
        <taxon>Methanobacteriati</taxon>
        <taxon>Methanobacteriota</taxon>
        <taxon>Stenosarchaea group</taxon>
        <taxon>Methanomicrobia</taxon>
        <taxon>Methanomicrobiales</taxon>
        <taxon>Methanomicrobiaceae</taxon>
        <taxon>Methanomicrobium</taxon>
    </lineage>
</organism>
<dbReference type="GO" id="GO:0017183">
    <property type="term" value="P:protein histidyl modification to diphthamide"/>
    <property type="evidence" value="ECO:0007669"/>
    <property type="project" value="UniProtKB-UniRule"/>
</dbReference>
<proteinExistence type="inferred from homology"/>
<feature type="binding site" evidence="6 7">
    <location>
        <begin position="113"/>
        <end position="114"/>
    </location>
    <ligand>
        <name>S-adenosyl-L-methionine</name>
        <dbReference type="ChEBI" id="CHEBI:59789"/>
    </ligand>
</feature>
<gene>
    <name evidence="9" type="primary">dph5</name>
    <name evidence="6" type="synonym">dphB</name>
    <name evidence="9" type="ORF">L1994_07610</name>
</gene>
<evidence type="ECO:0000256" key="6">
    <source>
        <dbReference type="HAMAP-Rule" id="MF_01084"/>
    </source>
</evidence>
<dbReference type="InterPro" id="IPR014777">
    <property type="entry name" value="4pyrrole_Mease_sub1"/>
</dbReference>
<dbReference type="PANTHER" id="PTHR10882">
    <property type="entry name" value="DIPHTHINE SYNTHASE"/>
    <property type="match status" value="1"/>
</dbReference>
<dbReference type="GeneID" id="79950254"/>
<dbReference type="KEGG" id="manq:L1994_07610"/>
<dbReference type="InterPro" id="IPR014776">
    <property type="entry name" value="4pyrrole_Mease_sub2"/>
</dbReference>
<dbReference type="PIRSF" id="PIRSF036432">
    <property type="entry name" value="Diphthine_synth"/>
    <property type="match status" value="1"/>
</dbReference>
<dbReference type="EC" id="2.1.1.98" evidence="6"/>
<accession>A0AAF0FP88</accession>
<name>A0AAF0FP88_9EURY</name>
<dbReference type="PANTHER" id="PTHR10882:SF0">
    <property type="entry name" value="DIPHTHINE METHYL ESTER SYNTHASE"/>
    <property type="match status" value="1"/>
</dbReference>
<evidence type="ECO:0000259" key="8">
    <source>
        <dbReference type="Pfam" id="PF00590"/>
    </source>
</evidence>
<dbReference type="Gene3D" id="3.30.950.10">
    <property type="entry name" value="Methyltransferase, Cobalt-precorrin-4 Transmethylase, Domain 2"/>
    <property type="match status" value="1"/>
</dbReference>
<dbReference type="CDD" id="cd11647">
    <property type="entry name" value="DHP5_DphB"/>
    <property type="match status" value="1"/>
</dbReference>
<feature type="binding site" evidence="6 7">
    <location>
        <position position="203"/>
    </location>
    <ligand>
        <name>S-adenosyl-L-methionine</name>
        <dbReference type="ChEBI" id="CHEBI:59789"/>
    </ligand>
</feature>
<sequence length="250" mass="27634">MLTFIGLGLYDEKDISVKGLEAIKSADSIFLEGYTSRLMGADIKKMEEYYGKKVIFLGRDDVEKHPDNILDCAERGSAVFLTGGDPMVSTTHSDLRIRAKMRGIPTQIIHGASIQSAVCGLSGLQNYRFGKSCSIPYPEKNWFPTTPLDTILQNIEQDLHTLVFLDIKPDRFMTVGEGVLLIEQMAEKRNLSAPQIFVGMARAGSAEPYVLAGDSEKLKKADFGAPLHVLVIPSSLHMMEKEYLETFAGL</sequence>
<dbReference type="Proteomes" id="UP001218895">
    <property type="component" value="Chromosome"/>
</dbReference>
<comment type="subunit">
    <text evidence="6">Homodimer.</text>
</comment>
<feature type="binding site" evidence="6 7">
    <location>
        <position position="9"/>
    </location>
    <ligand>
        <name>S-adenosyl-L-methionine</name>
        <dbReference type="ChEBI" id="CHEBI:59789"/>
    </ligand>
</feature>
<dbReference type="InterPro" id="IPR035996">
    <property type="entry name" value="4pyrrol_Methylase_sf"/>
</dbReference>
<dbReference type="GO" id="GO:0032259">
    <property type="term" value="P:methylation"/>
    <property type="evidence" value="ECO:0007669"/>
    <property type="project" value="UniProtKB-KW"/>
</dbReference>
<dbReference type="EMBL" id="CP091092">
    <property type="protein sequence ID" value="WFN36017.1"/>
    <property type="molecule type" value="Genomic_DNA"/>
</dbReference>
<evidence type="ECO:0000256" key="1">
    <source>
        <dbReference type="ARBA" id="ARBA00005156"/>
    </source>
</evidence>
<dbReference type="Gene3D" id="3.40.1010.10">
    <property type="entry name" value="Cobalt-precorrin-4 Transmethylase, Domain 1"/>
    <property type="match status" value="1"/>
</dbReference>
<dbReference type="InterPro" id="IPR004551">
    <property type="entry name" value="Dphthn_synthase"/>
</dbReference>
<dbReference type="Pfam" id="PF00590">
    <property type="entry name" value="TP_methylase"/>
    <property type="match status" value="1"/>
</dbReference>
<evidence type="ECO:0000313" key="9">
    <source>
        <dbReference type="EMBL" id="WFN36017.1"/>
    </source>
</evidence>
<comment type="function">
    <text evidence="6">S-adenosyl-L-methionine-dependent methyltransferase that catalyzes the trimethylation of the amino group of the modified target histidine residue in translation elongation factor 2 (EF-2), to form an intermediate called diphthine. The three successive methylation reactions represent the second step of diphthamide biosynthesis.</text>
</comment>
<feature type="binding site" evidence="6 7">
    <location>
        <position position="228"/>
    </location>
    <ligand>
        <name>S-adenosyl-L-methionine</name>
        <dbReference type="ChEBI" id="CHEBI:59789"/>
    </ligand>
</feature>
<evidence type="ECO:0000256" key="4">
    <source>
        <dbReference type="ARBA" id="ARBA00022679"/>
    </source>
</evidence>
<feature type="domain" description="Tetrapyrrole methylase" evidence="8">
    <location>
        <begin position="1"/>
        <end position="178"/>
    </location>
</feature>
<comment type="catalytic activity">
    <reaction evidence="6">
        <text>2-[(3S)-amino-3-carboxypropyl]-L-histidyl-[translation elongation factor 2] + 3 S-adenosyl-L-methionine = diphthine-[translation elongation factor 2] + 3 S-adenosyl-L-homocysteine + 3 H(+)</text>
        <dbReference type="Rhea" id="RHEA:36415"/>
        <dbReference type="Rhea" id="RHEA-COMP:9749"/>
        <dbReference type="Rhea" id="RHEA-COMP:10172"/>
        <dbReference type="ChEBI" id="CHEBI:15378"/>
        <dbReference type="ChEBI" id="CHEBI:57856"/>
        <dbReference type="ChEBI" id="CHEBI:59789"/>
        <dbReference type="ChEBI" id="CHEBI:73995"/>
        <dbReference type="ChEBI" id="CHEBI:82696"/>
        <dbReference type="EC" id="2.1.1.98"/>
    </reaction>
</comment>
<dbReference type="NCBIfam" id="TIGR00522">
    <property type="entry name" value="dph5"/>
    <property type="match status" value="1"/>
</dbReference>
<protein>
    <recommendedName>
        <fullName evidence="6">Diphthine synthase</fullName>
        <ecNumber evidence="6">2.1.1.98</ecNumber>
    </recommendedName>
    <alternativeName>
        <fullName evidence="6">Diphthamide biosynthesis methyltransferase</fullName>
    </alternativeName>
</protein>
<feature type="binding site" evidence="6 7">
    <location>
        <position position="88"/>
    </location>
    <ligand>
        <name>S-adenosyl-L-methionine</name>
        <dbReference type="ChEBI" id="CHEBI:59789"/>
    </ligand>
</feature>
<feature type="binding site" evidence="6 7">
    <location>
        <position position="165"/>
    </location>
    <ligand>
        <name>S-adenosyl-L-methionine</name>
        <dbReference type="ChEBI" id="CHEBI:59789"/>
    </ligand>
</feature>
<comment type="pathway">
    <text evidence="1 6">Protein modification; peptidyl-diphthamide biosynthesis.</text>
</comment>
<reference evidence="9" key="1">
    <citation type="submission" date="2022-01" db="EMBL/GenBank/DDBJ databases">
        <title>Complete genome of Methanomicrobium antiquum DSM 21220.</title>
        <authorList>
            <person name="Chen S.-C."/>
            <person name="You Y.-T."/>
            <person name="Zhou Y.-Z."/>
            <person name="Lai M.-C."/>
        </authorList>
    </citation>
    <scope>NUCLEOTIDE SEQUENCE</scope>
    <source>
        <strain evidence="9">DSM 21220</strain>
    </source>
</reference>
<keyword evidence="10" id="KW-1185">Reference proteome</keyword>
<evidence type="ECO:0000256" key="5">
    <source>
        <dbReference type="ARBA" id="ARBA00022691"/>
    </source>
</evidence>
<feature type="binding site" evidence="6 7">
    <location>
        <position position="85"/>
    </location>
    <ligand>
        <name>S-adenosyl-L-methionine</name>
        <dbReference type="ChEBI" id="CHEBI:59789"/>
    </ligand>
</feature>
<dbReference type="HAMAP" id="MF_01084">
    <property type="entry name" value="Diphthine_synth"/>
    <property type="match status" value="1"/>
</dbReference>
<dbReference type="RefSeq" id="WP_278098855.1">
    <property type="nucleotide sequence ID" value="NZ_CP091092.1"/>
</dbReference>
<evidence type="ECO:0000256" key="2">
    <source>
        <dbReference type="ARBA" id="ARBA00006729"/>
    </source>
</evidence>
<keyword evidence="3 6" id="KW-0489">Methyltransferase</keyword>
<evidence type="ECO:0000256" key="7">
    <source>
        <dbReference type="PIRSR" id="PIRSR036432-1"/>
    </source>
</evidence>
<keyword evidence="4 6" id="KW-0808">Transferase</keyword>
<comment type="similarity">
    <text evidence="2 6">Belongs to the diphthine synthase family.</text>
</comment>